<comment type="caution">
    <text evidence="2">The sequence shown here is derived from an EMBL/GenBank/DDBJ whole genome shotgun (WGS) entry which is preliminary data.</text>
</comment>
<evidence type="ECO:0000313" key="2">
    <source>
        <dbReference type="EMBL" id="MBO9154508.1"/>
    </source>
</evidence>
<accession>A0ABS3YJN3</accession>
<protein>
    <recommendedName>
        <fullName evidence="4">Neutral/alkaline non-lysosomal ceramidase N-terminal domain-containing protein</fullName>
    </recommendedName>
</protein>
<gene>
    <name evidence="2" type="ORF">J7I43_19950</name>
</gene>
<sequence>MKMTIRLYCIILVAALLPDISKAATGDTLKVSCFDVDATPPPGTWLVYDKMINSWDQGLRAKGIVLTGAGKPIVLCVVDWIGIANEGYDQFCEALAEAAGTTPDRVALHALHQHDAPVCDFGAERWLKKEGMDPLGFEGTFAREVIRRLREAVPVAMKQAKPVTHIGLGKAEVFKVASNRRIVSDGKVIASRTSATRDSAVRSRPEGLIDPIVSLISFWNNEKPVAVLSYYATHPQSYYRTGVANPDIPGVARFFRQLAVPDALHLHFNGAGGNITAGKYNDGAHENRLILAERLADGMQRAWKQTVKTKISPNDVTWRTVPVALPPKESLNTLGELLHKETSTFVANNASKIVWLERVKKGRTISLSSLGIGKARMVHLPGECFIEYQLAAKAVRPDLFVTVAAYGDYAPGYIGTADAYAEGGYETGQASAVKPEVEKILINAIKKLLAK</sequence>
<feature type="signal peptide" evidence="1">
    <location>
        <begin position="1"/>
        <end position="23"/>
    </location>
</feature>
<dbReference type="Proteomes" id="UP000679126">
    <property type="component" value="Unassembled WGS sequence"/>
</dbReference>
<proteinExistence type="predicted"/>
<dbReference type="RefSeq" id="WP_209147626.1">
    <property type="nucleotide sequence ID" value="NZ_JAGHKP010000004.1"/>
</dbReference>
<evidence type="ECO:0008006" key="4">
    <source>
        <dbReference type="Google" id="ProtNLM"/>
    </source>
</evidence>
<dbReference type="EMBL" id="JAGHKP010000004">
    <property type="protein sequence ID" value="MBO9154508.1"/>
    <property type="molecule type" value="Genomic_DNA"/>
</dbReference>
<keyword evidence="3" id="KW-1185">Reference proteome</keyword>
<name>A0ABS3YJN3_9BACT</name>
<organism evidence="2 3">
    <name type="scientific">Chitinophaga chungangae</name>
    <dbReference type="NCBI Taxonomy" id="2821488"/>
    <lineage>
        <taxon>Bacteria</taxon>
        <taxon>Pseudomonadati</taxon>
        <taxon>Bacteroidota</taxon>
        <taxon>Chitinophagia</taxon>
        <taxon>Chitinophagales</taxon>
        <taxon>Chitinophagaceae</taxon>
        <taxon>Chitinophaga</taxon>
    </lineage>
</organism>
<evidence type="ECO:0000313" key="3">
    <source>
        <dbReference type="Proteomes" id="UP000679126"/>
    </source>
</evidence>
<keyword evidence="1" id="KW-0732">Signal</keyword>
<feature type="chain" id="PRO_5045407117" description="Neutral/alkaline non-lysosomal ceramidase N-terminal domain-containing protein" evidence="1">
    <location>
        <begin position="24"/>
        <end position="451"/>
    </location>
</feature>
<reference evidence="3" key="1">
    <citation type="submission" date="2021-03" db="EMBL/GenBank/DDBJ databases">
        <title>Assistant Professor.</title>
        <authorList>
            <person name="Huq M.A."/>
        </authorList>
    </citation>
    <scope>NUCLEOTIDE SEQUENCE [LARGE SCALE GENOMIC DNA]</scope>
    <source>
        <strain evidence="3">MAH-28</strain>
    </source>
</reference>
<evidence type="ECO:0000256" key="1">
    <source>
        <dbReference type="SAM" id="SignalP"/>
    </source>
</evidence>